<feature type="transmembrane region" description="Helical" evidence="1">
    <location>
        <begin position="68"/>
        <end position="96"/>
    </location>
</feature>
<dbReference type="Proteomes" id="UP000007093">
    <property type="component" value="Chromosome"/>
</dbReference>
<sequence length="366" mass="40860">MEVSINMFFLIVTALGLVGSTFSWGMYRTGFSLLHSAWTLLPFLLMPLIFAIGNIFTESLPVTLIRYFSWSGGVWMGFIFYSVLLSIFYGVCWLLGRFSQSPNLAPNAAITIFFIAFLGTGLGVYQALHPHVRRITLRTYKPLTRSMRIVFASDLHFGTLWGRRYGQKLVSRINAEDPDLVIFGGDLVDRSLSFVMREGSMDALRSLRAPMGLYSVMGNHDLMAGTGEQERTYLERMGIRFIVNESIPVSSSVWITGLDDERFGKKGYEAPAAQGSDLHIFAEHEPYHVLEASQKEYDLYFAGHTHGGQFIPLNLITQRLFALDHGTQAFGNMLATVSTGHGLSVIPMRLGVPPEIVVVSVEPIKK</sequence>
<feature type="transmembrane region" description="Helical" evidence="1">
    <location>
        <begin position="7"/>
        <end position="27"/>
    </location>
</feature>
<dbReference type="SUPFAM" id="SSF56300">
    <property type="entry name" value="Metallo-dependent phosphatases"/>
    <property type="match status" value="1"/>
</dbReference>
<dbReference type="PATRIC" id="fig|568816.4.peg.1812"/>
<evidence type="ECO:0000256" key="1">
    <source>
        <dbReference type="SAM" id="Phobius"/>
    </source>
</evidence>
<dbReference type="KEGG" id="ain:Acin_1866"/>
<dbReference type="InterPro" id="IPR004843">
    <property type="entry name" value="Calcineurin-like_PHP"/>
</dbReference>
<dbReference type="InterPro" id="IPR051158">
    <property type="entry name" value="Metallophosphoesterase_sf"/>
</dbReference>
<protein>
    <submittedName>
        <fullName evidence="3">Metallophosphoesterase</fullName>
    </submittedName>
</protein>
<feature type="transmembrane region" description="Helical" evidence="1">
    <location>
        <begin position="108"/>
        <end position="128"/>
    </location>
</feature>
<reference evidence="3 4" key="1">
    <citation type="journal article" date="2011" name="J. Bacteriol.">
        <title>Complete genome sequence of Acidaminococcus intestini RYC-MR95, a Gram-negative bacterium from the phylum Firmicutes.</title>
        <authorList>
            <person name="D'Auria G."/>
            <person name="Galan J.C."/>
            <person name="Rodriguez-Alcayna M."/>
            <person name="Moya A."/>
            <person name="Baquero F."/>
            <person name="Latorre A."/>
        </authorList>
    </citation>
    <scope>NUCLEOTIDE SEQUENCE [LARGE SCALE GENOMIC DNA]</scope>
    <source>
        <strain evidence="3 4">RyC-MR95</strain>
    </source>
</reference>
<accession>G4Q409</accession>
<dbReference type="InterPro" id="IPR029052">
    <property type="entry name" value="Metallo-depent_PP-like"/>
</dbReference>
<dbReference type="PANTHER" id="PTHR31302">
    <property type="entry name" value="TRANSMEMBRANE PROTEIN WITH METALLOPHOSPHOESTERASE DOMAIN-RELATED"/>
    <property type="match status" value="1"/>
</dbReference>
<dbReference type="Pfam" id="PF00149">
    <property type="entry name" value="Metallophos"/>
    <property type="match status" value="1"/>
</dbReference>
<dbReference type="GO" id="GO:0016787">
    <property type="term" value="F:hydrolase activity"/>
    <property type="evidence" value="ECO:0007669"/>
    <property type="project" value="InterPro"/>
</dbReference>
<keyword evidence="1" id="KW-1133">Transmembrane helix</keyword>
<name>G4Q409_ACIIR</name>
<evidence type="ECO:0000313" key="4">
    <source>
        <dbReference type="Proteomes" id="UP000007093"/>
    </source>
</evidence>
<feature type="domain" description="Calcineurin-like phosphoesterase" evidence="2">
    <location>
        <begin position="147"/>
        <end position="307"/>
    </location>
</feature>
<dbReference type="FunCoup" id="G4Q409">
    <property type="interactions" value="128"/>
</dbReference>
<feature type="transmembrane region" description="Helical" evidence="1">
    <location>
        <begin position="33"/>
        <end position="56"/>
    </location>
</feature>
<dbReference type="HOGENOM" id="CLU_025443_0_0_9"/>
<dbReference type="PANTHER" id="PTHR31302:SF0">
    <property type="entry name" value="TRANSMEMBRANE PROTEIN WITH METALLOPHOSPHOESTERASE DOMAIN"/>
    <property type="match status" value="1"/>
</dbReference>
<evidence type="ECO:0000313" key="3">
    <source>
        <dbReference type="EMBL" id="AEQ23075.1"/>
    </source>
</evidence>
<keyword evidence="1" id="KW-0812">Transmembrane</keyword>
<gene>
    <name evidence="3" type="ordered locus">Acin_1866</name>
</gene>
<dbReference type="Gene3D" id="3.60.21.10">
    <property type="match status" value="1"/>
</dbReference>
<dbReference type="EMBL" id="CP003058">
    <property type="protein sequence ID" value="AEQ23075.1"/>
    <property type="molecule type" value="Genomic_DNA"/>
</dbReference>
<dbReference type="AlphaFoldDB" id="G4Q409"/>
<dbReference type="InParanoid" id="G4Q409"/>
<dbReference type="eggNOG" id="COG1408">
    <property type="taxonomic scope" value="Bacteria"/>
</dbReference>
<keyword evidence="1" id="KW-0472">Membrane</keyword>
<keyword evidence="4" id="KW-1185">Reference proteome</keyword>
<organism evidence="3 4">
    <name type="scientific">Acidaminococcus intestini (strain RyC-MR95)</name>
    <dbReference type="NCBI Taxonomy" id="568816"/>
    <lineage>
        <taxon>Bacteria</taxon>
        <taxon>Bacillati</taxon>
        <taxon>Bacillota</taxon>
        <taxon>Negativicutes</taxon>
        <taxon>Acidaminococcales</taxon>
        <taxon>Acidaminococcaceae</taxon>
        <taxon>Acidaminococcus</taxon>
    </lineage>
</organism>
<evidence type="ECO:0000259" key="2">
    <source>
        <dbReference type="Pfam" id="PF00149"/>
    </source>
</evidence>
<proteinExistence type="predicted"/>